<evidence type="ECO:0000259" key="3">
    <source>
        <dbReference type="Pfam" id="PF01464"/>
    </source>
</evidence>
<keyword evidence="2" id="KW-0732">Signal</keyword>
<gene>
    <name evidence="4" type="ORF">NC595_15080</name>
</gene>
<keyword evidence="5" id="KW-1185">Reference proteome</keyword>
<name>A0ABT1FDB1_9GAMM</name>
<accession>A0ABT1FDB1</accession>
<evidence type="ECO:0000256" key="2">
    <source>
        <dbReference type="SAM" id="SignalP"/>
    </source>
</evidence>
<dbReference type="Proteomes" id="UP001204615">
    <property type="component" value="Unassembled WGS sequence"/>
</dbReference>
<comment type="caution">
    <text evidence="4">The sequence shown here is derived from an EMBL/GenBank/DDBJ whole genome shotgun (WGS) entry which is preliminary data.</text>
</comment>
<dbReference type="InterPro" id="IPR023346">
    <property type="entry name" value="Lysozyme-like_dom_sf"/>
</dbReference>
<comment type="similarity">
    <text evidence="1">Belongs to the transglycosylase Slt family.</text>
</comment>
<reference evidence="4 5" key="1">
    <citation type="submission" date="2022-06" db="EMBL/GenBank/DDBJ databases">
        <title>Dyella sp. Sa strain:Sa Genome sequencing.</title>
        <authorList>
            <person name="Park S."/>
        </authorList>
    </citation>
    <scope>NUCLEOTIDE SEQUENCE [LARGE SCALE GENOMIC DNA]</scope>
    <source>
        <strain evidence="4 5">Sa</strain>
    </source>
</reference>
<dbReference type="InterPro" id="IPR008258">
    <property type="entry name" value="Transglycosylase_SLT_dom_1"/>
</dbReference>
<dbReference type="EMBL" id="JAMZEK010000003">
    <property type="protein sequence ID" value="MCP1375372.1"/>
    <property type="molecule type" value="Genomic_DNA"/>
</dbReference>
<dbReference type="Pfam" id="PF01464">
    <property type="entry name" value="SLT"/>
    <property type="match status" value="1"/>
</dbReference>
<organism evidence="4 5">
    <name type="scientific">Dyella lutea</name>
    <dbReference type="NCBI Taxonomy" id="2950441"/>
    <lineage>
        <taxon>Bacteria</taxon>
        <taxon>Pseudomonadati</taxon>
        <taxon>Pseudomonadota</taxon>
        <taxon>Gammaproteobacteria</taxon>
        <taxon>Lysobacterales</taxon>
        <taxon>Rhodanobacteraceae</taxon>
        <taxon>Dyella</taxon>
    </lineage>
</organism>
<proteinExistence type="inferred from homology"/>
<feature type="signal peptide" evidence="2">
    <location>
        <begin position="1"/>
        <end position="19"/>
    </location>
</feature>
<dbReference type="SUPFAM" id="SSF53955">
    <property type="entry name" value="Lysozyme-like"/>
    <property type="match status" value="1"/>
</dbReference>
<dbReference type="PANTHER" id="PTHR37423:SF2">
    <property type="entry name" value="MEMBRANE-BOUND LYTIC MUREIN TRANSGLYCOSYLASE C"/>
    <property type="match status" value="1"/>
</dbReference>
<dbReference type="PANTHER" id="PTHR37423">
    <property type="entry name" value="SOLUBLE LYTIC MUREIN TRANSGLYCOSYLASE-RELATED"/>
    <property type="match status" value="1"/>
</dbReference>
<evidence type="ECO:0000313" key="4">
    <source>
        <dbReference type="EMBL" id="MCP1375372.1"/>
    </source>
</evidence>
<dbReference type="RefSeq" id="WP_253567819.1">
    <property type="nucleotide sequence ID" value="NZ_JAMZEK010000003.1"/>
</dbReference>
<feature type="chain" id="PRO_5045484351" evidence="2">
    <location>
        <begin position="20"/>
        <end position="219"/>
    </location>
</feature>
<feature type="domain" description="Transglycosylase SLT" evidence="3">
    <location>
        <begin position="62"/>
        <end position="166"/>
    </location>
</feature>
<evidence type="ECO:0000256" key="1">
    <source>
        <dbReference type="ARBA" id="ARBA00007734"/>
    </source>
</evidence>
<protein>
    <submittedName>
        <fullName evidence="4">Transglycosylase SLT domain-containing protein</fullName>
    </submittedName>
</protein>
<sequence length="219" mass="23660">MGVALMALGALLLIPQASATTPGTLSRSAPAAAPAVHVPEVSAMYRRWVEQAVAEEWGVDGSPARLAAQVHQESRWDASARSPVGAEGLTQFMPSTARWIAQKFPDKLGQFDPADPQQALLAAAVYDAWLVKRNPGVTACDSWAFGLSAYNGGEKYLGIEQAKARAAHRDPDMWFGNVAAMRARSLPAWRQNRDYVQRILLELEPAYIAAGWSGKVVCS</sequence>
<dbReference type="Gene3D" id="1.10.530.10">
    <property type="match status" value="1"/>
</dbReference>
<evidence type="ECO:0000313" key="5">
    <source>
        <dbReference type="Proteomes" id="UP001204615"/>
    </source>
</evidence>